<name>A0AAV2IZ28_KNICA</name>
<sequence length="134" mass="15687">MCGNRMLRSRGLGPCYFSERVRQKFGTRPWVHIVLLGLRSQRNFICSEQDGQPEKIHLFCKRLLHAVLRLGARDRYQMCPMLSWRRTRRIMVMKKVGRVHSTLNRSQSQGKILIPIKASLPIVPLTLNLTYLKK</sequence>
<proteinExistence type="predicted"/>
<gene>
    <name evidence="1" type="ORF">KC01_LOCUS1422</name>
</gene>
<reference evidence="1 2" key="1">
    <citation type="submission" date="2024-04" db="EMBL/GenBank/DDBJ databases">
        <authorList>
            <person name="Waldvogel A.-M."/>
            <person name="Schoenle A."/>
        </authorList>
    </citation>
    <scope>NUCLEOTIDE SEQUENCE [LARGE SCALE GENOMIC DNA]</scope>
</reference>
<dbReference type="Proteomes" id="UP001497482">
    <property type="component" value="Chromosome 1"/>
</dbReference>
<evidence type="ECO:0000313" key="1">
    <source>
        <dbReference type="EMBL" id="CAL1568890.1"/>
    </source>
</evidence>
<accession>A0AAV2IZ28</accession>
<dbReference type="AlphaFoldDB" id="A0AAV2IZ28"/>
<evidence type="ECO:0000313" key="2">
    <source>
        <dbReference type="Proteomes" id="UP001497482"/>
    </source>
</evidence>
<keyword evidence="2" id="KW-1185">Reference proteome</keyword>
<protein>
    <submittedName>
        <fullName evidence="1">Uncharacterized protein</fullName>
    </submittedName>
</protein>
<dbReference type="EMBL" id="OZ035823">
    <property type="protein sequence ID" value="CAL1568890.1"/>
    <property type="molecule type" value="Genomic_DNA"/>
</dbReference>
<organism evidence="1 2">
    <name type="scientific">Knipowitschia caucasica</name>
    <name type="common">Caucasian dwarf goby</name>
    <name type="synonym">Pomatoschistus caucasicus</name>
    <dbReference type="NCBI Taxonomy" id="637954"/>
    <lineage>
        <taxon>Eukaryota</taxon>
        <taxon>Metazoa</taxon>
        <taxon>Chordata</taxon>
        <taxon>Craniata</taxon>
        <taxon>Vertebrata</taxon>
        <taxon>Euteleostomi</taxon>
        <taxon>Actinopterygii</taxon>
        <taxon>Neopterygii</taxon>
        <taxon>Teleostei</taxon>
        <taxon>Neoteleostei</taxon>
        <taxon>Acanthomorphata</taxon>
        <taxon>Gobiaria</taxon>
        <taxon>Gobiiformes</taxon>
        <taxon>Gobioidei</taxon>
        <taxon>Gobiidae</taxon>
        <taxon>Gobiinae</taxon>
        <taxon>Knipowitschia</taxon>
    </lineage>
</organism>